<dbReference type="SUPFAM" id="SSF51445">
    <property type="entry name" value="(Trans)glycosidases"/>
    <property type="match status" value="1"/>
</dbReference>
<sequence>MRLRTALLSAAVAAVSVSGLVASADAATAPKATPLPTHVFAPYFETYQAGQSPSAMAKQAGVKYLTFAFLQTASPGSCTLLWDGTTAIGSGTFGTEIAALQAAGGDAIPSLGGYTADTTNTELADSCTDVSKIAAGFESLITTYNISRIDLDVEVDSLNNSAGIDRRNKAIKMTEDWAAANGRSIQFSYTLPTLPTGLDTGYNVLSNAVQNQARIDVVNLMTFDYYDNQQHDMAKDTQTAVAGLVNQLGQLYPGKTEAQRYAMVGVTEMPGRDDYGTGGETGPPEIFTAANATTVYNWAVSKGINLLSFWALQRDNGGCPGTGGSDTCSGITQNTWDFSHVFAPFTSGSTPPPPVNDFSVSVTPGSAAVNPGAGTTASVKTAVTSGSAQNVSLSVSGAPAGVTASVSPSSVSAGGTATLTVSTTSAAVPGSYPLTINAAGSSVSHSATFTLTVNGTTPPPPPGAIVNPGLETGSLSPWTCQSGGAVVSTPVHSGTHALSVAATNSQTGECDQTITVSPNASHQLTVWVRGNFAYAGVKGGASGETWTSSSGYTQLTIPFTTGASGTVTVYVHGWYAQGTVYADDFAVS</sequence>
<dbReference type="Pfam" id="PF02018">
    <property type="entry name" value="CBM_4_9"/>
    <property type="match status" value="1"/>
</dbReference>
<name>A0ABV6MNZ2_9PSEU</name>
<dbReference type="GO" id="GO:0016787">
    <property type="term" value="F:hydrolase activity"/>
    <property type="evidence" value="ECO:0007669"/>
    <property type="project" value="UniProtKB-KW"/>
</dbReference>
<evidence type="ECO:0000256" key="2">
    <source>
        <dbReference type="SAM" id="SignalP"/>
    </source>
</evidence>
<feature type="signal peptide" evidence="2">
    <location>
        <begin position="1"/>
        <end position="26"/>
    </location>
</feature>
<dbReference type="Proteomes" id="UP001589810">
    <property type="component" value="Unassembled WGS sequence"/>
</dbReference>
<dbReference type="Gene3D" id="3.20.20.80">
    <property type="entry name" value="Glycosidases"/>
    <property type="match status" value="1"/>
</dbReference>
<dbReference type="InterPro" id="IPR017853">
    <property type="entry name" value="GH"/>
</dbReference>
<reference evidence="4 5" key="1">
    <citation type="submission" date="2024-09" db="EMBL/GenBank/DDBJ databases">
        <authorList>
            <person name="Sun Q."/>
            <person name="Mori K."/>
        </authorList>
    </citation>
    <scope>NUCLEOTIDE SEQUENCE [LARGE SCALE GENOMIC DNA]</scope>
    <source>
        <strain evidence="4 5">TBRC 1432</strain>
    </source>
</reference>
<organism evidence="4 5">
    <name type="scientific">Kutzneria chonburiensis</name>
    <dbReference type="NCBI Taxonomy" id="1483604"/>
    <lineage>
        <taxon>Bacteria</taxon>
        <taxon>Bacillati</taxon>
        <taxon>Actinomycetota</taxon>
        <taxon>Actinomycetes</taxon>
        <taxon>Pseudonocardiales</taxon>
        <taxon>Pseudonocardiaceae</taxon>
        <taxon>Kutzneria</taxon>
    </lineage>
</organism>
<dbReference type="EMBL" id="JBHLUD010000002">
    <property type="protein sequence ID" value="MFC0541986.1"/>
    <property type="molecule type" value="Genomic_DNA"/>
</dbReference>
<dbReference type="InterPro" id="IPR052750">
    <property type="entry name" value="GH18_Chitinase"/>
</dbReference>
<comment type="caution">
    <text evidence="4">The sequence shown here is derived from an EMBL/GenBank/DDBJ whole genome shotgun (WGS) entry which is preliminary data.</text>
</comment>
<dbReference type="Pfam" id="PF00704">
    <property type="entry name" value="Glyco_hydro_18"/>
    <property type="match status" value="1"/>
</dbReference>
<dbReference type="PANTHER" id="PTHR42976:SF1">
    <property type="entry name" value="GH18 DOMAIN-CONTAINING PROTEIN-RELATED"/>
    <property type="match status" value="1"/>
</dbReference>
<dbReference type="PANTHER" id="PTHR42976">
    <property type="entry name" value="BIFUNCTIONAL CHITINASE/LYSOZYME-RELATED"/>
    <property type="match status" value="1"/>
</dbReference>
<keyword evidence="2" id="KW-0732">Signal</keyword>
<dbReference type="CDD" id="cd06543">
    <property type="entry name" value="GH18_PF-ChiA-like"/>
    <property type="match status" value="1"/>
</dbReference>
<evidence type="ECO:0000313" key="5">
    <source>
        <dbReference type="Proteomes" id="UP001589810"/>
    </source>
</evidence>
<dbReference type="InterPro" id="IPR003305">
    <property type="entry name" value="CenC_carb-bd"/>
</dbReference>
<evidence type="ECO:0000259" key="3">
    <source>
        <dbReference type="PROSITE" id="PS51910"/>
    </source>
</evidence>
<protein>
    <submittedName>
        <fullName evidence="4">Glycosyl hydrolase family 18 protein</fullName>
    </submittedName>
</protein>
<feature type="domain" description="GH18" evidence="3">
    <location>
        <begin position="38"/>
        <end position="349"/>
    </location>
</feature>
<accession>A0ABV6MNZ2</accession>
<feature type="chain" id="PRO_5046319603" evidence="2">
    <location>
        <begin position="27"/>
        <end position="588"/>
    </location>
</feature>
<gene>
    <name evidence="4" type="ORF">ACFFH7_10880</name>
</gene>
<dbReference type="RefSeq" id="WP_273941978.1">
    <property type="nucleotide sequence ID" value="NZ_CP097263.1"/>
</dbReference>
<dbReference type="Gene3D" id="2.60.120.260">
    <property type="entry name" value="Galactose-binding domain-like"/>
    <property type="match status" value="1"/>
</dbReference>
<keyword evidence="1 4" id="KW-0378">Hydrolase</keyword>
<keyword evidence="5" id="KW-1185">Reference proteome</keyword>
<evidence type="ECO:0000256" key="1">
    <source>
        <dbReference type="ARBA" id="ARBA00022801"/>
    </source>
</evidence>
<evidence type="ECO:0000313" key="4">
    <source>
        <dbReference type="EMBL" id="MFC0541986.1"/>
    </source>
</evidence>
<dbReference type="PROSITE" id="PS51910">
    <property type="entry name" value="GH18_2"/>
    <property type="match status" value="1"/>
</dbReference>
<proteinExistence type="predicted"/>
<dbReference type="InterPro" id="IPR001223">
    <property type="entry name" value="Glyco_hydro18_cat"/>
</dbReference>